<dbReference type="GO" id="GO:1990904">
    <property type="term" value="C:ribonucleoprotein complex"/>
    <property type="evidence" value="ECO:0007669"/>
    <property type="project" value="UniProtKB-KW"/>
</dbReference>
<dbReference type="STRING" id="1801766.A2997_01035"/>
<name>A0A1F6WPF7_9BACT</name>
<comment type="caution">
    <text evidence="7">The sequence shown here is derived from an EMBL/GenBank/DDBJ whole genome shotgun (WGS) entry which is preliminary data.</text>
</comment>
<evidence type="ECO:0000256" key="1">
    <source>
        <dbReference type="ARBA" id="ARBA00010528"/>
    </source>
</evidence>
<evidence type="ECO:0000313" key="8">
    <source>
        <dbReference type="Proteomes" id="UP000179448"/>
    </source>
</evidence>
<evidence type="ECO:0000256" key="2">
    <source>
        <dbReference type="ARBA" id="ARBA00022980"/>
    </source>
</evidence>
<evidence type="ECO:0000256" key="5">
    <source>
        <dbReference type="HAMAP-Rule" id="MF_01328"/>
    </source>
</evidence>
<dbReference type="EMBL" id="MFUQ01000012">
    <property type="protein sequence ID" value="OGI83763.1"/>
    <property type="molecule type" value="Genomic_DNA"/>
</dbReference>
<comment type="subunit">
    <text evidence="5">Part of the 50S ribosomal subunit.</text>
</comment>
<dbReference type="GO" id="GO:0019843">
    <property type="term" value="F:rRNA binding"/>
    <property type="evidence" value="ECO:0007669"/>
    <property type="project" value="UniProtKB-UniRule"/>
</dbReference>
<comment type="function">
    <text evidence="5">Forms part of the polypeptide exit tunnel.</text>
</comment>
<dbReference type="GO" id="GO:0003735">
    <property type="term" value="F:structural constituent of ribosome"/>
    <property type="evidence" value="ECO:0007669"/>
    <property type="project" value="InterPro"/>
</dbReference>
<comment type="function">
    <text evidence="5">One of the primary rRNA binding proteins, this protein initially binds near the 5'-end of the 23S rRNA. It is important during the early stages of 50S assembly. It makes multiple contacts with different domains of the 23S rRNA in the assembled 50S subunit and ribosome.</text>
</comment>
<dbReference type="NCBIfam" id="TIGR03953">
    <property type="entry name" value="rplD_bact"/>
    <property type="match status" value="1"/>
</dbReference>
<keyword evidence="3 5" id="KW-0687">Ribonucleoprotein</keyword>
<dbReference type="SUPFAM" id="SSF52166">
    <property type="entry name" value="Ribosomal protein L4"/>
    <property type="match status" value="1"/>
</dbReference>
<evidence type="ECO:0000313" key="7">
    <source>
        <dbReference type="EMBL" id="OGI83763.1"/>
    </source>
</evidence>
<accession>A0A1F6WPF7</accession>
<dbReference type="InterPro" id="IPR013005">
    <property type="entry name" value="Ribosomal_uL4-like"/>
</dbReference>
<comment type="similarity">
    <text evidence="1 5">Belongs to the universal ribosomal protein uL4 family.</text>
</comment>
<dbReference type="PANTHER" id="PTHR10746:SF6">
    <property type="entry name" value="LARGE RIBOSOMAL SUBUNIT PROTEIN UL4M"/>
    <property type="match status" value="1"/>
</dbReference>
<evidence type="ECO:0000256" key="6">
    <source>
        <dbReference type="SAM" id="MobiDB-lite"/>
    </source>
</evidence>
<reference evidence="7 8" key="1">
    <citation type="journal article" date="2016" name="Nat. Commun.">
        <title>Thousands of microbial genomes shed light on interconnected biogeochemical processes in an aquifer system.</title>
        <authorList>
            <person name="Anantharaman K."/>
            <person name="Brown C.T."/>
            <person name="Hug L.A."/>
            <person name="Sharon I."/>
            <person name="Castelle C.J."/>
            <person name="Probst A.J."/>
            <person name="Thomas B.C."/>
            <person name="Singh A."/>
            <person name="Wilkins M.J."/>
            <person name="Karaoz U."/>
            <person name="Brodie E.L."/>
            <person name="Williams K.H."/>
            <person name="Hubbard S.S."/>
            <person name="Banfield J.F."/>
        </authorList>
    </citation>
    <scope>NUCLEOTIDE SEQUENCE [LARGE SCALE GENOMIC DNA]</scope>
</reference>
<dbReference type="Proteomes" id="UP000179448">
    <property type="component" value="Unassembled WGS sequence"/>
</dbReference>
<keyword evidence="5" id="KW-0699">rRNA-binding</keyword>
<dbReference type="AlphaFoldDB" id="A0A1F6WPF7"/>
<dbReference type="InterPro" id="IPR023574">
    <property type="entry name" value="Ribosomal_uL4_dom_sf"/>
</dbReference>
<sequence length="225" mass="24898">MDIYTTQGTKKGTAELSDMVFAETWNKDLVHQVIIAMQANARQGSAHAKDRGEVSGGGKKPWRQKGTGRARHGSSRSPIWIGGGTTFGPRNDRDFSQKINRKMKIKSLYSALSSHVADKRLICLDVLPITDYSTKTVYDALAGLTKVSGFETLHTKSNSTNILIVVPEYNDKLIASIRNMPHVKIADAKNVNTLDVAQARYVVVVSPEDVNAILVERHWYKSTTK</sequence>
<dbReference type="InterPro" id="IPR002136">
    <property type="entry name" value="Ribosomal_uL4"/>
</dbReference>
<protein>
    <recommendedName>
        <fullName evidence="4 5">Large ribosomal subunit protein uL4</fullName>
    </recommendedName>
</protein>
<dbReference type="Pfam" id="PF00573">
    <property type="entry name" value="Ribosomal_L4"/>
    <property type="match status" value="1"/>
</dbReference>
<evidence type="ECO:0000256" key="3">
    <source>
        <dbReference type="ARBA" id="ARBA00023274"/>
    </source>
</evidence>
<feature type="region of interest" description="Disordered" evidence="6">
    <location>
        <begin position="41"/>
        <end position="94"/>
    </location>
</feature>
<dbReference type="HAMAP" id="MF_01328_B">
    <property type="entry name" value="Ribosomal_uL4_B"/>
    <property type="match status" value="1"/>
</dbReference>
<evidence type="ECO:0000256" key="4">
    <source>
        <dbReference type="ARBA" id="ARBA00035244"/>
    </source>
</evidence>
<dbReference type="GO" id="GO:0006412">
    <property type="term" value="P:translation"/>
    <property type="evidence" value="ECO:0007669"/>
    <property type="project" value="UniProtKB-UniRule"/>
</dbReference>
<organism evidence="7 8">
    <name type="scientific">Candidatus Nomurabacteria bacterium RIFCSPLOWO2_01_FULL_36_10b</name>
    <dbReference type="NCBI Taxonomy" id="1801766"/>
    <lineage>
        <taxon>Bacteria</taxon>
        <taxon>Candidatus Nomuraibacteriota</taxon>
    </lineage>
</organism>
<dbReference type="GO" id="GO:0005840">
    <property type="term" value="C:ribosome"/>
    <property type="evidence" value="ECO:0007669"/>
    <property type="project" value="UniProtKB-KW"/>
</dbReference>
<proteinExistence type="inferred from homology"/>
<dbReference type="PANTHER" id="PTHR10746">
    <property type="entry name" value="50S RIBOSOMAL PROTEIN L4"/>
    <property type="match status" value="1"/>
</dbReference>
<gene>
    <name evidence="5" type="primary">rplD</name>
    <name evidence="7" type="ORF">A2997_01035</name>
</gene>
<keyword evidence="5" id="KW-0694">RNA-binding</keyword>
<feature type="compositionally biased region" description="Basic residues" evidence="6">
    <location>
        <begin position="60"/>
        <end position="74"/>
    </location>
</feature>
<keyword evidence="2 5" id="KW-0689">Ribosomal protein</keyword>
<dbReference type="Gene3D" id="3.40.1370.10">
    <property type="match status" value="1"/>
</dbReference>